<dbReference type="Proteomes" id="UP000094065">
    <property type="component" value="Unassembled WGS sequence"/>
</dbReference>
<accession>A0A1E3HBN5</accession>
<organism evidence="2 3">
    <name type="scientific">Cryptococcus amylolentus CBS 6039</name>
    <dbReference type="NCBI Taxonomy" id="1295533"/>
    <lineage>
        <taxon>Eukaryota</taxon>
        <taxon>Fungi</taxon>
        <taxon>Dikarya</taxon>
        <taxon>Basidiomycota</taxon>
        <taxon>Agaricomycotina</taxon>
        <taxon>Tremellomycetes</taxon>
        <taxon>Tremellales</taxon>
        <taxon>Cryptococcaceae</taxon>
        <taxon>Cryptococcus</taxon>
    </lineage>
</organism>
<protein>
    <submittedName>
        <fullName evidence="2">Uncharacterized protein</fullName>
    </submittedName>
</protein>
<evidence type="ECO:0000313" key="2">
    <source>
        <dbReference type="EMBL" id="ODN73759.1"/>
    </source>
</evidence>
<gene>
    <name evidence="2" type="ORF">L202_07293</name>
</gene>
<dbReference type="RefSeq" id="XP_018989621.1">
    <property type="nucleotide sequence ID" value="XM_019141978.1"/>
</dbReference>
<reference evidence="2 3" key="1">
    <citation type="submission" date="2016-06" db="EMBL/GenBank/DDBJ databases">
        <title>Evolution of pathogenesis and genome organization in the Tremellales.</title>
        <authorList>
            <person name="Cuomo C."/>
            <person name="Litvintseva A."/>
            <person name="Heitman J."/>
            <person name="Chen Y."/>
            <person name="Sun S."/>
            <person name="Springer D."/>
            <person name="Dromer F."/>
            <person name="Young S."/>
            <person name="Zeng Q."/>
            <person name="Chapman S."/>
            <person name="Gujja S."/>
            <person name="Saif S."/>
            <person name="Birren B."/>
        </authorList>
    </citation>
    <scope>NUCLEOTIDE SEQUENCE [LARGE SCALE GENOMIC DNA]</scope>
    <source>
        <strain evidence="2 3">CBS 6039</strain>
    </source>
</reference>
<evidence type="ECO:0000313" key="3">
    <source>
        <dbReference type="Proteomes" id="UP000094065"/>
    </source>
</evidence>
<sequence>MPYPCPNICWVMPTTIPSFGSIAKIASRLAQEDGFGLSVLDGKTRLIGRLGTTSEEEEEQIRLFFTEVVDRMHSRGSSSSFITNGQRFMVVQRLRDLDEPKSFHFSLSTLIGNAGPLDLNTPSDDLSLAHQPNLLTELPVGLLCSLSFDTPLDPFPLPAWSSSLLAVFPPDSDQNGQSRRRSARLVHPQDDSKPGQNHLEGSFFVNGSPCFGHYSIHLSGDKEARPDLLIHSYPLAIRDGDLSGPLDPESAALPCLTSFHSSTASGDGETGQPGPTVISNLQIT</sequence>
<comment type="caution">
    <text evidence="2">The sequence shown here is derived from an EMBL/GenBank/DDBJ whole genome shotgun (WGS) entry which is preliminary data.</text>
</comment>
<proteinExistence type="predicted"/>
<dbReference type="GeneID" id="30158602"/>
<name>A0A1E3HBN5_9TREE</name>
<dbReference type="EMBL" id="AWGJ01000012">
    <property type="protein sequence ID" value="ODN73759.1"/>
    <property type="molecule type" value="Genomic_DNA"/>
</dbReference>
<dbReference type="AlphaFoldDB" id="A0A1E3HBN5"/>
<evidence type="ECO:0000256" key="1">
    <source>
        <dbReference type="SAM" id="MobiDB-lite"/>
    </source>
</evidence>
<feature type="region of interest" description="Disordered" evidence="1">
    <location>
        <begin position="262"/>
        <end position="284"/>
    </location>
</feature>
<keyword evidence="3" id="KW-1185">Reference proteome</keyword>
<dbReference type="OrthoDB" id="2596802at2759"/>
<feature type="region of interest" description="Disordered" evidence="1">
    <location>
        <begin position="171"/>
        <end position="199"/>
    </location>
</feature>